<dbReference type="Proteomes" id="UP001549031">
    <property type="component" value="Unassembled WGS sequence"/>
</dbReference>
<accession>A0ABV2H5W4</accession>
<dbReference type="RefSeq" id="WP_247243734.1">
    <property type="nucleotide sequence ID" value="NZ_JALJRA010000006.1"/>
</dbReference>
<organism evidence="1 2">
    <name type="scientific">Pseudorhizobium tarimense</name>
    <dbReference type="NCBI Taxonomy" id="1079109"/>
    <lineage>
        <taxon>Bacteria</taxon>
        <taxon>Pseudomonadati</taxon>
        <taxon>Pseudomonadota</taxon>
        <taxon>Alphaproteobacteria</taxon>
        <taxon>Hyphomicrobiales</taxon>
        <taxon>Rhizobiaceae</taxon>
        <taxon>Rhizobium/Agrobacterium group</taxon>
        <taxon>Pseudorhizobium</taxon>
    </lineage>
</organism>
<name>A0ABV2H5W4_9HYPH</name>
<evidence type="ECO:0008006" key="3">
    <source>
        <dbReference type="Google" id="ProtNLM"/>
    </source>
</evidence>
<evidence type="ECO:0000313" key="2">
    <source>
        <dbReference type="Proteomes" id="UP001549031"/>
    </source>
</evidence>
<protein>
    <recommendedName>
        <fullName evidence="3">Tail terminator</fullName>
    </recommendedName>
</protein>
<comment type="caution">
    <text evidence="1">The sequence shown here is derived from an EMBL/GenBank/DDBJ whole genome shotgun (WGS) entry which is preliminary data.</text>
</comment>
<proteinExistence type="predicted"/>
<dbReference type="EMBL" id="JBEPLJ010000006">
    <property type="protein sequence ID" value="MET3585812.1"/>
    <property type="molecule type" value="Genomic_DNA"/>
</dbReference>
<gene>
    <name evidence="1" type="ORF">ABID21_001921</name>
</gene>
<reference evidence="1 2" key="1">
    <citation type="submission" date="2024-06" db="EMBL/GenBank/DDBJ databases">
        <title>Genomic Encyclopedia of Type Strains, Phase IV (KMG-IV): sequencing the most valuable type-strain genomes for metagenomic binning, comparative biology and taxonomic classification.</title>
        <authorList>
            <person name="Goeker M."/>
        </authorList>
    </citation>
    <scope>NUCLEOTIDE SEQUENCE [LARGE SCALE GENOMIC DNA]</scope>
    <source>
        <strain evidence="1 2">DSM 105042</strain>
    </source>
</reference>
<keyword evidence="2" id="KW-1185">Reference proteome</keyword>
<sequence length="135" mass="14549">MPEDWSAIAAEVADAISSVSDVSQPDGYPVTLRIPGATDPDRPWDPTIGPPIYRTLYAVEGFQEIRDQSGTLIGQTRHTLTVTADPEAVPMKSHQVAINLKAEDATEASPWVEIAEVRPLSPAGVAVLYEIDLVN</sequence>
<evidence type="ECO:0000313" key="1">
    <source>
        <dbReference type="EMBL" id="MET3585812.1"/>
    </source>
</evidence>